<organism evidence="1 2">
    <name type="scientific">Coniosporium tulheliwenetii</name>
    <dbReference type="NCBI Taxonomy" id="3383036"/>
    <lineage>
        <taxon>Eukaryota</taxon>
        <taxon>Fungi</taxon>
        <taxon>Dikarya</taxon>
        <taxon>Ascomycota</taxon>
        <taxon>Pezizomycotina</taxon>
        <taxon>Dothideomycetes</taxon>
        <taxon>Dothideomycetes incertae sedis</taxon>
        <taxon>Coniosporium</taxon>
    </lineage>
</organism>
<proteinExistence type="predicted"/>
<dbReference type="EMBL" id="JAPDRP010000006">
    <property type="protein sequence ID" value="KAJ9646462.1"/>
    <property type="molecule type" value="Genomic_DNA"/>
</dbReference>
<comment type="caution">
    <text evidence="1">The sequence shown here is derived from an EMBL/GenBank/DDBJ whole genome shotgun (WGS) entry which is preliminary data.</text>
</comment>
<protein>
    <submittedName>
        <fullName evidence="1">Vacuolar protein-sorting-associated protein 28</fullName>
    </submittedName>
</protein>
<dbReference type="Proteomes" id="UP001172680">
    <property type="component" value="Unassembled WGS sequence"/>
</dbReference>
<gene>
    <name evidence="1" type="primary">VPS28</name>
    <name evidence="1" type="ORF">H2199_002511</name>
</gene>
<accession>A0ACC2ZGB7</accession>
<name>A0ACC2ZGB7_9PEZI</name>
<sequence>MDCKARQTFMRAQGRASAYIQTPKLNEFRIRASPYGWAVPTSRLSANINLDEEVTFSSLEAETEMHETLADIYGLLITLDKIERAFLKDSISESAYADTCSRLMKQYKAYLSDEATKRAFGDLESFKRDFDVNVPLATARLRIGIPATVQGSRQQASGQATGKAAPELVMSATENFITLLDAIKIGLLEKDTLHPLLVEVIQAVNQVTDVDFEGKGKIVQWLITLNQMGVADKLDENRARELRFDIEQVYRAFKGLLAREAGQETSKD</sequence>
<evidence type="ECO:0000313" key="2">
    <source>
        <dbReference type="Proteomes" id="UP001172680"/>
    </source>
</evidence>
<keyword evidence="2" id="KW-1185">Reference proteome</keyword>
<evidence type="ECO:0000313" key="1">
    <source>
        <dbReference type="EMBL" id="KAJ9646462.1"/>
    </source>
</evidence>
<reference evidence="1" key="1">
    <citation type="submission" date="2022-10" db="EMBL/GenBank/DDBJ databases">
        <title>Culturing micro-colonial fungi from biological soil crusts in the Mojave desert and describing Neophaeococcomyces mojavensis, and introducing the new genera and species Taxawa tesnikishii.</title>
        <authorList>
            <person name="Kurbessoian T."/>
            <person name="Stajich J.E."/>
        </authorList>
    </citation>
    <scope>NUCLEOTIDE SEQUENCE</scope>
    <source>
        <strain evidence="1">JES_115</strain>
    </source>
</reference>